<keyword evidence="3" id="KW-1185">Reference proteome</keyword>
<name>A0A7X8YGV8_9VIBR</name>
<gene>
    <name evidence="2" type="ORF">HGP28_09250</name>
</gene>
<keyword evidence="1" id="KW-1133">Transmembrane helix</keyword>
<reference evidence="2 3" key="1">
    <citation type="submission" date="2020-04" db="EMBL/GenBank/DDBJ databases">
        <title>Vibrio sp. SM6, a novel species isolated from seawater.</title>
        <authorList>
            <person name="Wang X."/>
        </authorList>
    </citation>
    <scope>NUCLEOTIDE SEQUENCE [LARGE SCALE GENOMIC DNA]</scope>
    <source>
        <strain evidence="2 3">SM6</strain>
    </source>
</reference>
<keyword evidence="1" id="KW-0812">Transmembrane</keyword>
<sequence length="173" mass="19982">MKCKCLITERKTKRSRQSGVISIEFALGFFLFWLMVMAWAELSYMSYVSAVNDVAIAEASRSAKKGTQAYMDAFERQLKKDDSFWGGFMDKNQFRASVRYVQDINALTQVQTICLPPQGEQMAECGVAQNSAIAIYYVGYQFDSIFDYFIDTKEVFGREVIVVQEYERDQFNY</sequence>
<evidence type="ECO:0000256" key="1">
    <source>
        <dbReference type="SAM" id="Phobius"/>
    </source>
</evidence>
<accession>A0A7X8YGV8</accession>
<evidence type="ECO:0000313" key="3">
    <source>
        <dbReference type="Proteomes" id="UP000535589"/>
    </source>
</evidence>
<keyword evidence="1" id="KW-0472">Membrane</keyword>
<dbReference type="Proteomes" id="UP000535589">
    <property type="component" value="Unassembled WGS sequence"/>
</dbReference>
<feature type="transmembrane region" description="Helical" evidence="1">
    <location>
        <begin position="20"/>
        <end position="40"/>
    </location>
</feature>
<dbReference type="AlphaFoldDB" id="A0A7X8YGV8"/>
<protein>
    <submittedName>
        <fullName evidence="2">Pilus assembly protein</fullName>
    </submittedName>
</protein>
<dbReference type="EMBL" id="JABAIK010000007">
    <property type="protein sequence ID" value="NLS13074.1"/>
    <property type="molecule type" value="Genomic_DNA"/>
</dbReference>
<comment type="caution">
    <text evidence="2">The sequence shown here is derived from an EMBL/GenBank/DDBJ whole genome shotgun (WGS) entry which is preliminary data.</text>
</comment>
<proteinExistence type="predicted"/>
<evidence type="ECO:0000313" key="2">
    <source>
        <dbReference type="EMBL" id="NLS13074.1"/>
    </source>
</evidence>
<organism evidence="2 3">
    <name type="scientific">Vibrio agarilyticus</name>
    <dbReference type="NCBI Taxonomy" id="2726741"/>
    <lineage>
        <taxon>Bacteria</taxon>
        <taxon>Pseudomonadati</taxon>
        <taxon>Pseudomonadota</taxon>
        <taxon>Gammaproteobacteria</taxon>
        <taxon>Vibrionales</taxon>
        <taxon>Vibrionaceae</taxon>
        <taxon>Vibrio</taxon>
    </lineage>
</organism>